<dbReference type="Proteomes" id="UP000214666">
    <property type="component" value="Chromosome"/>
</dbReference>
<reference evidence="5 6" key="1">
    <citation type="submission" date="2017-03" db="EMBL/GenBank/DDBJ databases">
        <title>Complete genome sequence of Paenibacillus Kribbensis producing bioflocculants.</title>
        <authorList>
            <person name="Lee H.-G."/>
            <person name="Oh H.-M."/>
        </authorList>
    </citation>
    <scope>NUCLEOTIDE SEQUENCE [LARGE SCALE GENOMIC DNA]</scope>
    <source>
        <strain evidence="5 6">AM49</strain>
    </source>
</reference>
<feature type="domain" description="NusG-like N-terminal" evidence="4">
    <location>
        <begin position="1"/>
        <end position="125"/>
    </location>
</feature>
<keyword evidence="6" id="KW-1185">Reference proteome</keyword>
<dbReference type="SMART" id="SM00738">
    <property type="entry name" value="NGN"/>
    <property type="match status" value="1"/>
</dbReference>
<dbReference type="KEGG" id="pkb:B4V02_06285"/>
<dbReference type="OrthoDB" id="1681764at2"/>
<dbReference type="GO" id="GO:0031564">
    <property type="term" value="P:transcription antitermination"/>
    <property type="evidence" value="ECO:0007669"/>
    <property type="project" value="UniProtKB-KW"/>
</dbReference>
<keyword evidence="3" id="KW-0804">Transcription</keyword>
<dbReference type="Pfam" id="PF02357">
    <property type="entry name" value="NusG"/>
    <property type="match status" value="1"/>
</dbReference>
<dbReference type="EMBL" id="CP020028">
    <property type="protein sequence ID" value="ASR46311.1"/>
    <property type="molecule type" value="Genomic_DNA"/>
</dbReference>
<dbReference type="PANTHER" id="PTHR30265:SF4">
    <property type="entry name" value="KOW MOTIF FAMILY PROTEIN, EXPRESSED"/>
    <property type="match status" value="1"/>
</dbReference>
<dbReference type="InterPro" id="IPR043425">
    <property type="entry name" value="NusG-like"/>
</dbReference>
<dbReference type="InterPro" id="IPR006645">
    <property type="entry name" value="NGN-like_dom"/>
</dbReference>
<proteinExistence type="predicted"/>
<dbReference type="PANTHER" id="PTHR30265">
    <property type="entry name" value="RHO-INTERACTING TRANSCRIPTION TERMINATION FACTOR NUSG"/>
    <property type="match status" value="1"/>
</dbReference>
<keyword evidence="1" id="KW-0889">Transcription antitermination</keyword>
<evidence type="ECO:0000256" key="3">
    <source>
        <dbReference type="ARBA" id="ARBA00023163"/>
    </source>
</evidence>
<protein>
    <recommendedName>
        <fullName evidence="4">NusG-like N-terminal domain-containing protein</fullName>
    </recommendedName>
</protein>
<dbReference type="InterPro" id="IPR036735">
    <property type="entry name" value="NGN_dom_sf"/>
</dbReference>
<evidence type="ECO:0000256" key="1">
    <source>
        <dbReference type="ARBA" id="ARBA00022814"/>
    </source>
</evidence>
<evidence type="ECO:0000313" key="5">
    <source>
        <dbReference type="EMBL" id="ASR46311.1"/>
    </source>
</evidence>
<evidence type="ECO:0000259" key="4">
    <source>
        <dbReference type="SMART" id="SM00738"/>
    </source>
</evidence>
<dbReference type="InterPro" id="IPR047663">
    <property type="entry name" value="Transcription_antiterm_LoaP"/>
</dbReference>
<gene>
    <name evidence="5" type="ORF">B4V02_06285</name>
</gene>
<dbReference type="CDD" id="cd08000">
    <property type="entry name" value="NGN"/>
    <property type="match status" value="1"/>
</dbReference>
<dbReference type="GO" id="GO:0006354">
    <property type="term" value="P:DNA-templated transcription elongation"/>
    <property type="evidence" value="ECO:0007669"/>
    <property type="project" value="InterPro"/>
</dbReference>
<dbReference type="SUPFAM" id="SSF82679">
    <property type="entry name" value="N-utilization substance G protein NusG, N-terminal domain"/>
    <property type="match status" value="1"/>
</dbReference>
<dbReference type="NCBIfam" id="NF033641">
    <property type="entry name" value="antiterm_LoaP"/>
    <property type="match status" value="1"/>
</dbReference>
<dbReference type="RefSeq" id="WP_094154131.1">
    <property type="nucleotide sequence ID" value="NZ_CP020028.1"/>
</dbReference>
<dbReference type="Gene3D" id="3.30.70.940">
    <property type="entry name" value="NusG, N-terminal domain"/>
    <property type="match status" value="1"/>
</dbReference>
<sequence>MSWYVLHVETGQENVVRAMIRKFYNPSSMYAIVPKRRLLEKRQGHIYEVCRTMFPGYVFVNTEMNAKTYNDLRRIPKCYRLLNSFNHRYHQTESKEIKVDVGDRIESYSFSEIDDEEMRPILQLIDNDEVIGYSSLYLRNARAVVCDGPLTGEEGRIKKIDARKKRARIILRLNGVEKCIDVGIKIVSVSENAQDEQHSKKSE</sequence>
<keyword evidence="2" id="KW-0805">Transcription regulation</keyword>
<organism evidence="5 6">
    <name type="scientific">Paenibacillus kribbensis</name>
    <dbReference type="NCBI Taxonomy" id="172713"/>
    <lineage>
        <taxon>Bacteria</taxon>
        <taxon>Bacillati</taxon>
        <taxon>Bacillota</taxon>
        <taxon>Bacilli</taxon>
        <taxon>Bacillales</taxon>
        <taxon>Paenibacillaceae</taxon>
        <taxon>Paenibacillus</taxon>
    </lineage>
</organism>
<evidence type="ECO:0000256" key="2">
    <source>
        <dbReference type="ARBA" id="ARBA00023015"/>
    </source>
</evidence>
<evidence type="ECO:0000313" key="6">
    <source>
        <dbReference type="Proteomes" id="UP000214666"/>
    </source>
</evidence>
<accession>A0A222WKL7</accession>
<name>A0A222WKL7_9BACL</name>
<dbReference type="AlphaFoldDB" id="A0A222WKL7"/>